<dbReference type="PANTHER" id="PTHR11601:SF36">
    <property type="entry name" value="CYSTEINE DESULFURASE NIFS-RELATED"/>
    <property type="match status" value="1"/>
</dbReference>
<name>A0A398BKB5_9BACI</name>
<keyword evidence="2" id="KW-0663">Pyridoxal phosphate</keyword>
<protein>
    <submittedName>
        <fullName evidence="4">Aminotransferase class V-fold PLP-dependent enzyme</fullName>
    </submittedName>
</protein>
<dbReference type="InterPro" id="IPR015424">
    <property type="entry name" value="PyrdxlP-dep_Trfase"/>
</dbReference>
<proteinExistence type="predicted"/>
<organism evidence="4 5">
    <name type="scientific">Peribacillus asahii</name>
    <dbReference type="NCBI Taxonomy" id="228899"/>
    <lineage>
        <taxon>Bacteria</taxon>
        <taxon>Bacillati</taxon>
        <taxon>Bacillota</taxon>
        <taxon>Bacilli</taxon>
        <taxon>Bacillales</taxon>
        <taxon>Bacillaceae</taxon>
        <taxon>Peribacillus</taxon>
    </lineage>
</organism>
<keyword evidence="5" id="KW-1185">Reference proteome</keyword>
<dbReference type="PANTHER" id="PTHR11601">
    <property type="entry name" value="CYSTEINE DESULFURYLASE FAMILY MEMBER"/>
    <property type="match status" value="1"/>
</dbReference>
<dbReference type="Gene3D" id="3.40.640.10">
    <property type="entry name" value="Type I PLP-dependent aspartate aminotransferase-like (Major domain)"/>
    <property type="match status" value="1"/>
</dbReference>
<dbReference type="Gene3D" id="3.90.1150.10">
    <property type="entry name" value="Aspartate Aminotransferase, domain 1"/>
    <property type="match status" value="1"/>
</dbReference>
<evidence type="ECO:0000256" key="2">
    <source>
        <dbReference type="ARBA" id="ARBA00022898"/>
    </source>
</evidence>
<keyword evidence="4" id="KW-0032">Aminotransferase</keyword>
<evidence type="ECO:0000313" key="5">
    <source>
        <dbReference type="Proteomes" id="UP000266016"/>
    </source>
</evidence>
<dbReference type="SUPFAM" id="SSF53383">
    <property type="entry name" value="PLP-dependent transferases"/>
    <property type="match status" value="1"/>
</dbReference>
<evidence type="ECO:0000259" key="3">
    <source>
        <dbReference type="Pfam" id="PF00266"/>
    </source>
</evidence>
<dbReference type="Proteomes" id="UP000266016">
    <property type="component" value="Unassembled WGS sequence"/>
</dbReference>
<dbReference type="InterPro" id="IPR016454">
    <property type="entry name" value="Cysteine_dSase"/>
</dbReference>
<evidence type="ECO:0000256" key="1">
    <source>
        <dbReference type="ARBA" id="ARBA00001933"/>
    </source>
</evidence>
<evidence type="ECO:0000313" key="4">
    <source>
        <dbReference type="EMBL" id="RID88190.1"/>
    </source>
</evidence>
<feature type="domain" description="Aminotransferase class V" evidence="3">
    <location>
        <begin position="25"/>
        <end position="387"/>
    </location>
</feature>
<dbReference type="AlphaFoldDB" id="A0A398BKB5"/>
<keyword evidence="4" id="KW-0808">Transferase</keyword>
<dbReference type="GO" id="GO:0008483">
    <property type="term" value="F:transaminase activity"/>
    <property type="evidence" value="ECO:0007669"/>
    <property type="project" value="UniProtKB-KW"/>
</dbReference>
<dbReference type="NCBIfam" id="NF002806">
    <property type="entry name" value="PRK02948.1"/>
    <property type="match status" value="1"/>
</dbReference>
<dbReference type="PIRSF" id="PIRSF005572">
    <property type="entry name" value="NifS"/>
    <property type="match status" value="1"/>
</dbReference>
<gene>
    <name evidence="4" type="ORF">D1953_04875</name>
</gene>
<dbReference type="EMBL" id="QWVS01000009">
    <property type="protein sequence ID" value="RID88190.1"/>
    <property type="molecule type" value="Genomic_DNA"/>
</dbReference>
<dbReference type="Pfam" id="PF00266">
    <property type="entry name" value="Aminotran_5"/>
    <property type="match status" value="1"/>
</dbReference>
<dbReference type="InterPro" id="IPR015421">
    <property type="entry name" value="PyrdxlP-dep_Trfase_major"/>
</dbReference>
<comment type="caution">
    <text evidence="4">The sequence shown here is derived from an EMBL/GenBank/DDBJ whole genome shotgun (WGS) entry which is preliminary data.</text>
</comment>
<comment type="cofactor">
    <cofactor evidence="1">
        <name>pyridoxal 5'-phosphate</name>
        <dbReference type="ChEBI" id="CHEBI:597326"/>
    </cofactor>
</comment>
<dbReference type="InterPro" id="IPR015422">
    <property type="entry name" value="PyrdxlP-dep_Trfase_small"/>
</dbReference>
<sequence>MTALRKINTFYNLILHYEVDVTILIYFDYAATTPIDSDALKVWVDASQQFYGNSSSLHDCGSQSAKLLDVSRQQLAALLHVEKEHVIFTSGGSESNVLAIDTLLASKHPHKNHILVSQAEHASIYQYVEKLKNNGYHITYLEHLQDGTIDLNYLETQLSEQTCLIIVQHVNSETGVVQPIENIRTLLHNRDIFLHVDCVQSFAKLPLQSISRACDSMAISSHKVYGPKGVGAVIFPNKHKLKPALPNVTHEYGFRAGTVNVPGIAAFVTAATKLANQLDQELARISTLRTQFIELLQESNVLFEVIESKRSQLPHILALTCSGLQGQYIMIELNRRGLAISTGSACQIDKQEPSKMMLAMGKTIEEAHQLIRLSFGKMTTEADVKKLAENFVQAVVQ</sequence>
<reference evidence="4 5" key="1">
    <citation type="submission" date="2018-08" db="EMBL/GenBank/DDBJ databases">
        <title>Bacillus jemisoniae sp. nov., Bacillus chryseoplanitiae sp. nov., Bacillus resnikiae sp. nov., and Bacillus frankliniae sp. nov., isolated from Viking spacecraft and associated surfaces.</title>
        <authorList>
            <person name="Seuylemezian A."/>
            <person name="Vaishampayan P."/>
        </authorList>
    </citation>
    <scope>NUCLEOTIDE SEQUENCE [LARGE SCALE GENOMIC DNA]</scope>
    <source>
        <strain evidence="4 5">MA001</strain>
    </source>
</reference>
<dbReference type="Gene3D" id="1.10.260.50">
    <property type="match status" value="1"/>
</dbReference>
<accession>A0A398BKB5</accession>
<dbReference type="InterPro" id="IPR000192">
    <property type="entry name" value="Aminotrans_V_dom"/>
</dbReference>